<dbReference type="PANTHER" id="PTHR24282">
    <property type="entry name" value="CYTOCHROME P450 FAMILY MEMBER"/>
    <property type="match status" value="1"/>
</dbReference>
<dbReference type="InterPro" id="IPR050665">
    <property type="entry name" value="Cytochrome_P450_Monooxygen"/>
</dbReference>
<evidence type="ECO:0000256" key="8">
    <source>
        <dbReference type="ARBA" id="ARBA00023004"/>
    </source>
</evidence>
<dbReference type="SUPFAM" id="SSF57756">
    <property type="entry name" value="Retrovirus zinc finger-like domains"/>
    <property type="match status" value="1"/>
</dbReference>
<reference evidence="13" key="1">
    <citation type="journal article" date="2019" name="Sci. Rep.">
        <title>Draft genome of Tanacetum cinerariifolium, the natural source of mosquito coil.</title>
        <authorList>
            <person name="Yamashiro T."/>
            <person name="Shiraishi A."/>
            <person name="Satake H."/>
            <person name="Nakayama K."/>
        </authorList>
    </citation>
    <scope>NUCLEOTIDE SEQUENCE</scope>
</reference>
<dbReference type="EMBL" id="BKCJ010003490">
    <property type="protein sequence ID" value="GEU55404.1"/>
    <property type="molecule type" value="Genomic_DNA"/>
</dbReference>
<organism evidence="13">
    <name type="scientific">Tanacetum cinerariifolium</name>
    <name type="common">Dalmatian daisy</name>
    <name type="synonym">Chrysanthemum cinerariifolium</name>
    <dbReference type="NCBI Taxonomy" id="118510"/>
    <lineage>
        <taxon>Eukaryota</taxon>
        <taxon>Viridiplantae</taxon>
        <taxon>Streptophyta</taxon>
        <taxon>Embryophyta</taxon>
        <taxon>Tracheophyta</taxon>
        <taxon>Spermatophyta</taxon>
        <taxon>Magnoliopsida</taxon>
        <taxon>eudicotyledons</taxon>
        <taxon>Gunneridae</taxon>
        <taxon>Pentapetalae</taxon>
        <taxon>asterids</taxon>
        <taxon>campanulids</taxon>
        <taxon>Asterales</taxon>
        <taxon>Asteraceae</taxon>
        <taxon>Asteroideae</taxon>
        <taxon>Anthemideae</taxon>
        <taxon>Anthemidinae</taxon>
        <taxon>Tanacetum</taxon>
    </lineage>
</organism>
<dbReference type="InterPro" id="IPR001584">
    <property type="entry name" value="Integrase_cat-core"/>
</dbReference>
<dbReference type="GO" id="GO:0008270">
    <property type="term" value="F:zinc ion binding"/>
    <property type="evidence" value="ECO:0007669"/>
    <property type="project" value="InterPro"/>
</dbReference>
<dbReference type="Pfam" id="PF13976">
    <property type="entry name" value="gag_pre-integrs"/>
    <property type="match status" value="1"/>
</dbReference>
<dbReference type="GO" id="GO:0020037">
    <property type="term" value="F:heme binding"/>
    <property type="evidence" value="ECO:0007669"/>
    <property type="project" value="InterPro"/>
</dbReference>
<dbReference type="GO" id="GO:0016705">
    <property type="term" value="F:oxidoreductase activity, acting on paired donors, with incorporation or reduction of molecular oxygen"/>
    <property type="evidence" value="ECO:0007669"/>
    <property type="project" value="InterPro"/>
</dbReference>
<evidence type="ECO:0000256" key="9">
    <source>
        <dbReference type="ARBA" id="ARBA00023033"/>
    </source>
</evidence>
<gene>
    <name evidence="13" type="ORF">Tci_027382</name>
</gene>
<dbReference type="Pfam" id="PF00067">
    <property type="entry name" value="p450"/>
    <property type="match status" value="3"/>
</dbReference>
<dbReference type="InterPro" id="IPR012337">
    <property type="entry name" value="RNaseH-like_sf"/>
</dbReference>
<keyword evidence="10" id="KW-0472">Membrane</keyword>
<dbReference type="InterPro" id="IPR057670">
    <property type="entry name" value="SH3_retrovirus"/>
</dbReference>
<feature type="domain" description="Integrase catalytic" evidence="12">
    <location>
        <begin position="406"/>
        <end position="503"/>
    </location>
</feature>
<comment type="caution">
    <text evidence="13">The sequence shown here is derived from an EMBL/GenBank/DDBJ whole genome shotgun (WGS) entry which is preliminary data.</text>
</comment>
<name>A0A6L2L5G4_TANCI</name>
<keyword evidence="9" id="KW-0503">Monooxygenase</keyword>
<dbReference type="PRINTS" id="PR00385">
    <property type="entry name" value="P450"/>
</dbReference>
<evidence type="ECO:0000256" key="2">
    <source>
        <dbReference type="ARBA" id="ARBA00010617"/>
    </source>
</evidence>
<keyword evidence="8" id="KW-0408">Iron</keyword>
<evidence type="ECO:0000259" key="12">
    <source>
        <dbReference type="PROSITE" id="PS50994"/>
    </source>
</evidence>
<comment type="subcellular location">
    <subcellularLocation>
        <location evidence="1">Membrane</location>
    </subcellularLocation>
</comment>
<keyword evidence="5" id="KW-0479">Metal-binding</keyword>
<evidence type="ECO:0000256" key="10">
    <source>
        <dbReference type="ARBA" id="ARBA00023136"/>
    </source>
</evidence>
<evidence type="ECO:0000256" key="11">
    <source>
        <dbReference type="SAM" id="MobiDB-lite"/>
    </source>
</evidence>
<evidence type="ECO:0000256" key="6">
    <source>
        <dbReference type="ARBA" id="ARBA00022989"/>
    </source>
</evidence>
<dbReference type="PANTHER" id="PTHR24282:SF266">
    <property type="entry name" value="CYTOCHROME P450-RELATED"/>
    <property type="match status" value="1"/>
</dbReference>
<evidence type="ECO:0000313" key="13">
    <source>
        <dbReference type="EMBL" id="GEU55404.1"/>
    </source>
</evidence>
<dbReference type="Gene3D" id="4.10.60.10">
    <property type="entry name" value="Zinc finger, CCHC-type"/>
    <property type="match status" value="1"/>
</dbReference>
<dbReference type="Gene3D" id="1.10.630.10">
    <property type="entry name" value="Cytochrome P450"/>
    <property type="match status" value="2"/>
</dbReference>
<keyword evidence="7" id="KW-0560">Oxidoreductase</keyword>
<dbReference type="GO" id="GO:0016020">
    <property type="term" value="C:membrane"/>
    <property type="evidence" value="ECO:0007669"/>
    <property type="project" value="UniProtKB-SubCell"/>
</dbReference>
<evidence type="ECO:0000256" key="5">
    <source>
        <dbReference type="ARBA" id="ARBA00022723"/>
    </source>
</evidence>
<keyword evidence="6" id="KW-1133">Transmembrane helix</keyword>
<evidence type="ECO:0000256" key="4">
    <source>
        <dbReference type="ARBA" id="ARBA00022692"/>
    </source>
</evidence>
<dbReference type="InterPro" id="IPR001128">
    <property type="entry name" value="Cyt_P450"/>
</dbReference>
<feature type="region of interest" description="Disordered" evidence="11">
    <location>
        <begin position="109"/>
        <end position="148"/>
    </location>
</feature>
<protein>
    <submittedName>
        <fullName evidence="13">Retrotransposon protein, putative, Ty1-copia subclass</fullName>
    </submittedName>
</protein>
<dbReference type="Gene3D" id="3.30.420.10">
    <property type="entry name" value="Ribonuclease H-like superfamily/Ribonuclease H"/>
    <property type="match status" value="1"/>
</dbReference>
<dbReference type="Pfam" id="PF07727">
    <property type="entry name" value="RVT_2"/>
    <property type="match status" value="2"/>
</dbReference>
<dbReference type="AlphaFoldDB" id="A0A6L2L5G4"/>
<dbReference type="InterPro" id="IPR036875">
    <property type="entry name" value="Znf_CCHC_sf"/>
</dbReference>
<dbReference type="GO" id="GO:0015074">
    <property type="term" value="P:DNA integration"/>
    <property type="evidence" value="ECO:0007669"/>
    <property type="project" value="InterPro"/>
</dbReference>
<dbReference type="InterPro" id="IPR036396">
    <property type="entry name" value="Cyt_P450_sf"/>
</dbReference>
<dbReference type="InterPro" id="IPR017972">
    <property type="entry name" value="Cyt_P450_CS"/>
</dbReference>
<dbReference type="InterPro" id="IPR036397">
    <property type="entry name" value="RNaseH_sf"/>
</dbReference>
<comment type="similarity">
    <text evidence="2">Belongs to the cytochrome P450 family.</text>
</comment>
<evidence type="ECO:0000256" key="7">
    <source>
        <dbReference type="ARBA" id="ARBA00023002"/>
    </source>
</evidence>
<evidence type="ECO:0000256" key="1">
    <source>
        <dbReference type="ARBA" id="ARBA00004370"/>
    </source>
</evidence>
<dbReference type="Pfam" id="PF25597">
    <property type="entry name" value="SH3_retrovirus"/>
    <property type="match status" value="1"/>
</dbReference>
<keyword evidence="4" id="KW-0812">Transmembrane</keyword>
<dbReference type="CDD" id="cd09272">
    <property type="entry name" value="RNase_HI_RT_Ty1"/>
    <property type="match status" value="1"/>
</dbReference>
<dbReference type="InterPro" id="IPR013103">
    <property type="entry name" value="RVT_2"/>
</dbReference>
<dbReference type="GO" id="GO:0005506">
    <property type="term" value="F:iron ion binding"/>
    <property type="evidence" value="ECO:0007669"/>
    <property type="project" value="InterPro"/>
</dbReference>
<dbReference type="PROSITE" id="PS00086">
    <property type="entry name" value="CYTOCHROME_P450"/>
    <property type="match status" value="1"/>
</dbReference>
<dbReference type="Pfam" id="PF14223">
    <property type="entry name" value="Retrotran_gag_2"/>
    <property type="match status" value="1"/>
</dbReference>
<dbReference type="InterPro" id="IPR025724">
    <property type="entry name" value="GAG-pre-integrase_dom"/>
</dbReference>
<sequence>MSDEDWIELDEKALATIQLFLTREVLREVIHETTAAGTYVQDHLEEFNTILIDLENLDVDIDDVDKAVLLVISLPASYKHFKEIMLYGNRETLSFDDVKSTLLSKQKYDDNVETESGKGSVARGQSSDRGESSNKNKKHRSQSRRKYSNKSCKYCKKLGHIVSDCYKLKNKLEREGKGNNEKKPKKAVEVAIAKGDSDSDVYLAIDTEKSKDELIVDSGCTFHMIPHRIKMHDGVVRTITEVRHILDLKRNLISLSTLEANRCKYSGERGVMKIFKGALVLMKVIQLGSLYVLQGTAVYGTAGVATSKASRDDSKLWHYRLGHMGEKGIQNLAKKGLIKVSCNLEFCEHCVFGKQKRVSFSPGIHRTRDALDYIHFDLWGPSPVTSRGGKRYMLTIIDDFSLKKIKKLRTDNGLEFYGESFNALCRKYDIARHHTLVRTPQQNIIVERINRTIMEKVRCMLSHANLDKDFWVEAATTTTYLINHFPHRSLDGNIPEILWLGYGFGVKGYRVWCPDPKYHKIIHSRHVTFNEDVIINSGKDFVPPYNVDNNHTEGKVEFEFDVENSTHTQPPSHIENCDPTNYLKAISSPKCDKMGYGNGRGDGIPEVESNRYKARYVVRGFGQCEGINFNELFYPLVRHTSIVALHDLELEQLDVKTTFLHGHLEEEIYVEQPEDGSFLYLVLYVDDMLIAAPNKDQIRELKYQLINEFDMKDLGAAKRILGMKIRRDQKMGKLTLSQTDYISKVLKKFNMSSCKPVPTPLAPHFKLSSHKCPKSEEDKEDISRVSYSSAVGSLMYVMVCTRPDLAHAVSLVSRYKHNPGKMHWEAVKCIIRYLKGTCNIGLSFEKGRACPNGIVGYVDFDYAGDLDARKSLSSYIFSHCVSAISWYSSLQAITALSTTEVENISSTEEVKEGRNFLNWYGPQAELVITDPDIIKEIASNRSVSLARPDLGSYHKKMLGDGLVTSKGEKWARQRKLANHAFSAESLKSMIPAIVESVEMILLRWKKMSGNEVEMNTEFRILTADLISKTAFGTSYLQGKEVFDMLKEMSSIAGRNYYNPRLLGLGKILKNMDIDAWGTDFLGHLVNATHDSDERYHLSIQDIIDECKTFYVSGDATTSLLLSWAVLLLSIHKEWQEKARNEVFELFALHHDRKIWGEDAHLFKPERFLEGVSKATKDNPSAYMPFGFGPRNCVGSNFAINTAKVTLAMILQSYRFIPSPSYIHSPVHVVLLIPKNGLQVMLHDL</sequence>
<dbReference type="PROSITE" id="PS50994">
    <property type="entry name" value="INTEGRASE"/>
    <property type="match status" value="1"/>
</dbReference>
<proteinExistence type="inferred from homology"/>
<dbReference type="GO" id="GO:0003676">
    <property type="term" value="F:nucleic acid binding"/>
    <property type="evidence" value="ECO:0007669"/>
    <property type="project" value="InterPro"/>
</dbReference>
<accession>A0A6L2L5G4</accession>
<dbReference type="GO" id="GO:0004497">
    <property type="term" value="F:monooxygenase activity"/>
    <property type="evidence" value="ECO:0007669"/>
    <property type="project" value="UniProtKB-KW"/>
</dbReference>
<feature type="compositionally biased region" description="Basic residues" evidence="11">
    <location>
        <begin position="135"/>
        <end position="148"/>
    </location>
</feature>
<dbReference type="SUPFAM" id="SSF53098">
    <property type="entry name" value="Ribonuclease H-like"/>
    <property type="match status" value="1"/>
</dbReference>
<keyword evidence="3" id="KW-0349">Heme</keyword>
<dbReference type="SUPFAM" id="SSF48264">
    <property type="entry name" value="Cytochrome P450"/>
    <property type="match status" value="1"/>
</dbReference>
<evidence type="ECO:0000256" key="3">
    <source>
        <dbReference type="ARBA" id="ARBA00022617"/>
    </source>
</evidence>